<dbReference type="RefSeq" id="WP_184767944.1">
    <property type="nucleotide sequence ID" value="NZ_JACHGI010000002.1"/>
</dbReference>
<comment type="caution">
    <text evidence="2">The sequence shown here is derived from an EMBL/GenBank/DDBJ whole genome shotgun (WGS) entry which is preliminary data.</text>
</comment>
<keyword evidence="2" id="KW-0687">Ribonucleoprotein</keyword>
<accession>A0A8E1WBV8</accession>
<organism evidence="2 3">
    <name type="scientific">Aminobacter carboxidus</name>
    <dbReference type="NCBI Taxonomy" id="376165"/>
    <lineage>
        <taxon>Bacteria</taxon>
        <taxon>Pseudomonadati</taxon>
        <taxon>Pseudomonadota</taxon>
        <taxon>Alphaproteobacteria</taxon>
        <taxon>Hyphomicrobiales</taxon>
        <taxon>Phyllobacteriaceae</taxon>
        <taxon>Aminobacter</taxon>
    </lineage>
</organism>
<feature type="compositionally biased region" description="Basic and acidic residues" evidence="1">
    <location>
        <begin position="64"/>
        <end position="76"/>
    </location>
</feature>
<evidence type="ECO:0000256" key="1">
    <source>
        <dbReference type="SAM" id="MobiDB-lite"/>
    </source>
</evidence>
<gene>
    <name evidence="2" type="ORF">HNQ96_001266</name>
</gene>
<keyword evidence="2" id="KW-0689">Ribosomal protein</keyword>
<protein>
    <submittedName>
        <fullName evidence="2">Ribosomal protein S30</fullName>
    </submittedName>
</protein>
<dbReference type="AlphaFoldDB" id="A0A8E1WBV8"/>
<name>A0A8E1WBV8_9HYPH</name>
<evidence type="ECO:0000313" key="2">
    <source>
        <dbReference type="EMBL" id="MBB6465408.1"/>
    </source>
</evidence>
<proteinExistence type="predicted"/>
<feature type="region of interest" description="Disordered" evidence="1">
    <location>
        <begin position="64"/>
        <end position="85"/>
    </location>
</feature>
<reference evidence="2 3" key="1">
    <citation type="submission" date="2020-08" db="EMBL/GenBank/DDBJ databases">
        <title>Genomic Encyclopedia of Type Strains, Phase IV (KMG-IV): sequencing the most valuable type-strain genomes for metagenomic binning, comparative biology and taxonomic classification.</title>
        <authorList>
            <person name="Goeker M."/>
        </authorList>
    </citation>
    <scope>NUCLEOTIDE SEQUENCE [LARGE SCALE GENOMIC DNA]</scope>
    <source>
        <strain evidence="2 3">DSM 17454</strain>
    </source>
</reference>
<evidence type="ECO:0000313" key="3">
    <source>
        <dbReference type="Proteomes" id="UP000532373"/>
    </source>
</evidence>
<dbReference type="EMBL" id="JACHGI010000002">
    <property type="protein sequence ID" value="MBB6465408.1"/>
    <property type="molecule type" value="Genomic_DNA"/>
</dbReference>
<sequence>MAIRAIPGKVRSGFPSGIAQKQEDRAIPRFEEKRKCSSEVLIIAAIAAIPARPGWNWCPKAWEKESPKAEHGEKPGRKPIKGSSK</sequence>
<dbReference type="Proteomes" id="UP000532373">
    <property type="component" value="Unassembled WGS sequence"/>
</dbReference>
<dbReference type="GO" id="GO:0005840">
    <property type="term" value="C:ribosome"/>
    <property type="evidence" value="ECO:0007669"/>
    <property type="project" value="UniProtKB-KW"/>
</dbReference>